<dbReference type="SUPFAM" id="SSF63829">
    <property type="entry name" value="Calcium-dependent phosphotriesterase"/>
    <property type="match status" value="1"/>
</dbReference>
<dbReference type="InterPro" id="IPR011042">
    <property type="entry name" value="6-blade_b-propeller_TolB-like"/>
</dbReference>
<dbReference type="Proteomes" id="UP000503129">
    <property type="component" value="Chromosome"/>
</dbReference>
<organism evidence="2 3">
    <name type="scientific">Brasilonema sennae CENA114</name>
    <dbReference type="NCBI Taxonomy" id="415709"/>
    <lineage>
        <taxon>Bacteria</taxon>
        <taxon>Bacillati</taxon>
        <taxon>Cyanobacteriota</taxon>
        <taxon>Cyanophyceae</taxon>
        <taxon>Nostocales</taxon>
        <taxon>Scytonemataceae</taxon>
        <taxon>Brasilonema</taxon>
        <taxon>Bromeliae group (in: Brasilonema)</taxon>
    </lineage>
</organism>
<evidence type="ECO:0000313" key="2">
    <source>
        <dbReference type="EMBL" id="QDL10726.1"/>
    </source>
</evidence>
<dbReference type="EMBL" id="CP030118">
    <property type="protein sequence ID" value="QDL10726.1"/>
    <property type="molecule type" value="Genomic_DNA"/>
</dbReference>
<accession>A0A856MP49</accession>
<dbReference type="PANTHER" id="PTHR31460:SF3">
    <property type="entry name" value="MESOCENTIN"/>
    <property type="match status" value="1"/>
</dbReference>
<dbReference type="RefSeq" id="WP_171977384.1">
    <property type="nucleotide sequence ID" value="NZ_CAWOXK010000001.1"/>
</dbReference>
<sequence length="319" mass="34901">MSRLKFILLFVVVVVSLITFDFASTQAKVISLNRYILPGERVFPEGIAYQPKTKDFFVSSTTDGTIFRGNLQQESAEVFLPGGADGRTTAIGLKVDDKGRLFVAGGNTGQIFVYNTHSGELLGQFKNQKASTFINDVAISPNGEAYFTDSSDPTLYKVSINEANEIQFEAWLDFTGTSLEYQSGFNLNGIAASNDGKYLIVVQSNTGKLFRIDIDSKQVTEIDLGGERLTNGDGILLSRGKKQILYVVRNQQKLIVKVELEEDFSRGTVVSSTTDPSLAYPTTIAQVRKQLLVVNSQFDKRGSGLTAELPFTVSSISSP</sequence>
<dbReference type="InterPro" id="IPR053224">
    <property type="entry name" value="Sensory_adhesion_molecule"/>
</dbReference>
<dbReference type="KEGG" id="bsen:DP114_25005"/>
<gene>
    <name evidence="2" type="ORF">DP114_25005</name>
</gene>
<protein>
    <submittedName>
        <fullName evidence="2">Superoxide dismutase</fullName>
    </submittedName>
</protein>
<dbReference type="Gene3D" id="2.120.10.30">
    <property type="entry name" value="TolB, C-terminal domain"/>
    <property type="match status" value="1"/>
</dbReference>
<dbReference type="Pfam" id="PF08450">
    <property type="entry name" value="SGL"/>
    <property type="match status" value="1"/>
</dbReference>
<dbReference type="InterPro" id="IPR013658">
    <property type="entry name" value="SGL"/>
</dbReference>
<evidence type="ECO:0000259" key="1">
    <source>
        <dbReference type="Pfam" id="PF08450"/>
    </source>
</evidence>
<name>A0A856MP49_9CYAN</name>
<keyword evidence="3" id="KW-1185">Reference proteome</keyword>
<dbReference type="PANTHER" id="PTHR31460">
    <property type="match status" value="1"/>
</dbReference>
<evidence type="ECO:0000313" key="3">
    <source>
        <dbReference type="Proteomes" id="UP000503129"/>
    </source>
</evidence>
<dbReference type="AlphaFoldDB" id="A0A856MP49"/>
<feature type="domain" description="SMP-30/Gluconolactonase/LRE-like region" evidence="1">
    <location>
        <begin position="43"/>
        <end position="218"/>
    </location>
</feature>
<reference evidence="2 3" key="1">
    <citation type="submission" date="2018-06" db="EMBL/GenBank/DDBJ databases">
        <title>Comparative genomics of Brasilonema spp. strains.</title>
        <authorList>
            <person name="Alvarenga D.O."/>
            <person name="Fiore M.F."/>
            <person name="Varani A.M."/>
        </authorList>
    </citation>
    <scope>NUCLEOTIDE SEQUENCE [LARGE SCALE GENOMIC DNA]</scope>
    <source>
        <strain evidence="2 3">CENA114</strain>
    </source>
</reference>
<proteinExistence type="predicted"/>